<keyword evidence="6" id="KW-1185">Reference proteome</keyword>
<name>A0ABQ5V675_9PROT</name>
<evidence type="ECO:0000256" key="2">
    <source>
        <dbReference type="ARBA" id="ARBA00023125"/>
    </source>
</evidence>
<dbReference type="CDD" id="cd00038">
    <property type="entry name" value="CAP_ED"/>
    <property type="match status" value="1"/>
</dbReference>
<accession>A0ABQ5V675</accession>
<dbReference type="Pfam" id="PF13545">
    <property type="entry name" value="HTH_Crp_2"/>
    <property type="match status" value="1"/>
</dbReference>
<evidence type="ECO:0000256" key="3">
    <source>
        <dbReference type="ARBA" id="ARBA00023163"/>
    </source>
</evidence>
<feature type="domain" description="Cyclic nucleotide-binding" evidence="4">
    <location>
        <begin position="1"/>
        <end position="91"/>
    </location>
</feature>
<keyword evidence="3" id="KW-0804">Transcription</keyword>
<dbReference type="Proteomes" id="UP001161391">
    <property type="component" value="Unassembled WGS sequence"/>
</dbReference>
<keyword evidence="2" id="KW-0238">DNA-binding</keyword>
<dbReference type="PANTHER" id="PTHR24567:SF77">
    <property type="entry name" value="NUCLEOSIDE-RESPONSIVE TRANSCRIPTIONAL ACTIVATOR OF NUCLEOSIDE UTILIZATION DEOR"/>
    <property type="match status" value="1"/>
</dbReference>
<dbReference type="InterPro" id="IPR012318">
    <property type="entry name" value="HTH_CRP"/>
</dbReference>
<reference evidence="5" key="2">
    <citation type="submission" date="2023-01" db="EMBL/GenBank/DDBJ databases">
        <title>Draft genome sequence of Algimonas ampicilliniresistens strain NBRC 108219.</title>
        <authorList>
            <person name="Sun Q."/>
            <person name="Mori K."/>
        </authorList>
    </citation>
    <scope>NUCLEOTIDE SEQUENCE</scope>
    <source>
        <strain evidence="5">NBRC 108219</strain>
    </source>
</reference>
<organism evidence="5 6">
    <name type="scientific">Algimonas ampicilliniresistens</name>
    <dbReference type="NCBI Taxonomy" id="1298735"/>
    <lineage>
        <taxon>Bacteria</taxon>
        <taxon>Pseudomonadati</taxon>
        <taxon>Pseudomonadota</taxon>
        <taxon>Alphaproteobacteria</taxon>
        <taxon>Maricaulales</taxon>
        <taxon>Robiginitomaculaceae</taxon>
        <taxon>Algimonas</taxon>
    </lineage>
</organism>
<dbReference type="InterPro" id="IPR050397">
    <property type="entry name" value="Env_Response_Regulators"/>
</dbReference>
<dbReference type="Gene3D" id="2.60.120.10">
    <property type="entry name" value="Jelly Rolls"/>
    <property type="match status" value="1"/>
</dbReference>
<dbReference type="InterPro" id="IPR014710">
    <property type="entry name" value="RmlC-like_jellyroll"/>
</dbReference>
<evidence type="ECO:0000313" key="6">
    <source>
        <dbReference type="Proteomes" id="UP001161391"/>
    </source>
</evidence>
<dbReference type="InterPro" id="IPR036390">
    <property type="entry name" value="WH_DNA-bd_sf"/>
</dbReference>
<dbReference type="PANTHER" id="PTHR24567">
    <property type="entry name" value="CRP FAMILY TRANSCRIPTIONAL REGULATORY PROTEIN"/>
    <property type="match status" value="1"/>
</dbReference>
<protein>
    <submittedName>
        <fullName evidence="5">Crp/Fnr family transcriptional regulator</fullName>
    </submittedName>
</protein>
<dbReference type="PROSITE" id="PS50042">
    <property type="entry name" value="CNMP_BINDING_3"/>
    <property type="match status" value="1"/>
</dbReference>
<reference evidence="5" key="1">
    <citation type="journal article" date="2014" name="Int. J. Syst. Evol. Microbiol.">
        <title>Complete genome of a new Firmicutes species belonging to the dominant human colonic microbiota ('Ruminococcus bicirculans') reveals two chromosomes and a selective capacity to utilize plant glucans.</title>
        <authorList>
            <consortium name="NISC Comparative Sequencing Program"/>
            <person name="Wegmann U."/>
            <person name="Louis P."/>
            <person name="Goesmann A."/>
            <person name="Henrissat B."/>
            <person name="Duncan S.H."/>
            <person name="Flint H.J."/>
        </authorList>
    </citation>
    <scope>NUCLEOTIDE SEQUENCE</scope>
    <source>
        <strain evidence="5">NBRC 108219</strain>
    </source>
</reference>
<gene>
    <name evidence="5" type="ORF">GCM10007853_03530</name>
</gene>
<sequence length="184" mass="20796">MDDPASEISFILDGQISAHVFSETGQQTWVSQYLPGDFIGYIDYFIENTRTSEAVADTFVQIVVLKPQMFETLLSQNPDLQNLIQRDMAQRLNDMTLRLVEAVTLSAPGRVCAELKRMAKPIGRDPGSQIIRPNPVFVEVARRISSTRETVSRTVSRLCSLDVLSRTSGAIIIRDMERLERHIR</sequence>
<dbReference type="EMBL" id="BSNK01000001">
    <property type="protein sequence ID" value="GLQ22479.1"/>
    <property type="molecule type" value="Genomic_DNA"/>
</dbReference>
<evidence type="ECO:0000259" key="4">
    <source>
        <dbReference type="PROSITE" id="PS50042"/>
    </source>
</evidence>
<keyword evidence="1" id="KW-0805">Transcription regulation</keyword>
<dbReference type="Pfam" id="PF00027">
    <property type="entry name" value="cNMP_binding"/>
    <property type="match status" value="1"/>
</dbReference>
<dbReference type="InterPro" id="IPR000595">
    <property type="entry name" value="cNMP-bd_dom"/>
</dbReference>
<dbReference type="InterPro" id="IPR018490">
    <property type="entry name" value="cNMP-bd_dom_sf"/>
</dbReference>
<evidence type="ECO:0000313" key="5">
    <source>
        <dbReference type="EMBL" id="GLQ22479.1"/>
    </source>
</evidence>
<dbReference type="SUPFAM" id="SSF51206">
    <property type="entry name" value="cAMP-binding domain-like"/>
    <property type="match status" value="1"/>
</dbReference>
<dbReference type="SUPFAM" id="SSF46785">
    <property type="entry name" value="Winged helix' DNA-binding domain"/>
    <property type="match status" value="1"/>
</dbReference>
<proteinExistence type="predicted"/>
<evidence type="ECO:0000256" key="1">
    <source>
        <dbReference type="ARBA" id="ARBA00023015"/>
    </source>
</evidence>
<comment type="caution">
    <text evidence="5">The sequence shown here is derived from an EMBL/GenBank/DDBJ whole genome shotgun (WGS) entry which is preliminary data.</text>
</comment>